<feature type="region of interest" description="Disordered" evidence="1">
    <location>
        <begin position="117"/>
        <end position="136"/>
    </location>
</feature>
<evidence type="ECO:0000256" key="1">
    <source>
        <dbReference type="SAM" id="MobiDB-lite"/>
    </source>
</evidence>
<proteinExistence type="predicted"/>
<organism evidence="2 3">
    <name type="scientific">Chionoecetes opilio</name>
    <name type="common">Atlantic snow crab</name>
    <name type="synonym">Cancer opilio</name>
    <dbReference type="NCBI Taxonomy" id="41210"/>
    <lineage>
        <taxon>Eukaryota</taxon>
        <taxon>Metazoa</taxon>
        <taxon>Ecdysozoa</taxon>
        <taxon>Arthropoda</taxon>
        <taxon>Crustacea</taxon>
        <taxon>Multicrustacea</taxon>
        <taxon>Malacostraca</taxon>
        <taxon>Eumalacostraca</taxon>
        <taxon>Eucarida</taxon>
        <taxon>Decapoda</taxon>
        <taxon>Pleocyemata</taxon>
        <taxon>Brachyura</taxon>
        <taxon>Eubrachyura</taxon>
        <taxon>Majoidea</taxon>
        <taxon>Majidae</taxon>
        <taxon>Chionoecetes</taxon>
    </lineage>
</organism>
<dbReference type="InterPro" id="IPR036770">
    <property type="entry name" value="Ankyrin_rpt-contain_sf"/>
</dbReference>
<dbReference type="SUPFAM" id="SSF48403">
    <property type="entry name" value="Ankyrin repeat"/>
    <property type="match status" value="1"/>
</dbReference>
<comment type="caution">
    <text evidence="2">The sequence shown here is derived from an EMBL/GenBank/DDBJ whole genome shotgun (WGS) entry which is preliminary data.</text>
</comment>
<protein>
    <submittedName>
        <fullName evidence="2">Uncharacterized protein</fullName>
    </submittedName>
</protein>
<dbReference type="AlphaFoldDB" id="A0A8J4YKX3"/>
<evidence type="ECO:0000313" key="3">
    <source>
        <dbReference type="Proteomes" id="UP000770661"/>
    </source>
</evidence>
<evidence type="ECO:0000313" key="2">
    <source>
        <dbReference type="EMBL" id="KAG0729427.1"/>
    </source>
</evidence>
<gene>
    <name evidence="2" type="ORF">GWK47_030354</name>
</gene>
<sequence>MAESNTYLHTRVCFKPEFALPHRAGPFASGGRINTFTEGEPKLLAALEGFLEAVKLLISHGANVNPKSLLDKAAFQTLNEIAPSWRPEVPGPDLLLVGGFYSPDWLMWDQVLKRREDGIPRDQKRPQTRRKGLSPRDKFVDVMRLK</sequence>
<dbReference type="Proteomes" id="UP000770661">
    <property type="component" value="Unassembled WGS sequence"/>
</dbReference>
<keyword evidence="3" id="KW-1185">Reference proteome</keyword>
<dbReference type="EMBL" id="JACEEZ010001214">
    <property type="protein sequence ID" value="KAG0729427.1"/>
    <property type="molecule type" value="Genomic_DNA"/>
</dbReference>
<name>A0A8J4YKX3_CHIOP</name>
<accession>A0A8J4YKX3</accession>
<reference evidence="2" key="1">
    <citation type="submission" date="2020-07" db="EMBL/GenBank/DDBJ databases">
        <title>The High-quality genome of the commercially important snow crab, Chionoecetes opilio.</title>
        <authorList>
            <person name="Jeong J.-H."/>
            <person name="Ryu S."/>
        </authorList>
    </citation>
    <scope>NUCLEOTIDE SEQUENCE</scope>
    <source>
        <strain evidence="2">MADBK_172401_WGS</strain>
        <tissue evidence="2">Digestive gland</tissue>
    </source>
</reference>